<evidence type="ECO:0000313" key="5">
    <source>
        <dbReference type="Proteomes" id="UP000711407"/>
    </source>
</evidence>
<dbReference type="Proteomes" id="UP000711407">
    <property type="component" value="Unassembled WGS sequence"/>
</dbReference>
<accession>A0A921JHG4</accession>
<gene>
    <name evidence="4" type="ORF">K8V47_00640</name>
</gene>
<evidence type="ECO:0000256" key="1">
    <source>
        <dbReference type="SAM" id="Coils"/>
    </source>
</evidence>
<evidence type="ECO:0000313" key="4">
    <source>
        <dbReference type="EMBL" id="HJE38262.1"/>
    </source>
</evidence>
<feature type="coiled-coil region" evidence="1">
    <location>
        <begin position="80"/>
        <end position="107"/>
    </location>
</feature>
<feature type="transmembrane region" description="Helical" evidence="2">
    <location>
        <begin position="183"/>
        <end position="211"/>
    </location>
</feature>
<dbReference type="InterPro" id="IPR012424">
    <property type="entry name" value="Conjugative_transposon_TraJ_C"/>
</dbReference>
<name>A0A921JHG4_9BACT</name>
<feature type="transmembrane region" description="Helical" evidence="2">
    <location>
        <begin position="52"/>
        <end position="72"/>
    </location>
</feature>
<dbReference type="EMBL" id="DYXT01000006">
    <property type="protein sequence ID" value="HJE38262.1"/>
    <property type="molecule type" value="Genomic_DNA"/>
</dbReference>
<dbReference type="AlphaFoldDB" id="A0A921JHG4"/>
<reference evidence="4" key="2">
    <citation type="submission" date="2021-09" db="EMBL/GenBank/DDBJ databases">
        <authorList>
            <person name="Gilroy R."/>
        </authorList>
    </citation>
    <scope>NUCLEOTIDE SEQUENCE</scope>
    <source>
        <strain evidence="4">4100</strain>
    </source>
</reference>
<feature type="transmembrane region" description="Helical" evidence="2">
    <location>
        <begin position="231"/>
        <end position="252"/>
    </location>
</feature>
<feature type="transmembrane region" description="Helical" evidence="2">
    <location>
        <begin position="264"/>
        <end position="289"/>
    </location>
</feature>
<keyword evidence="2" id="KW-1133">Transmembrane helix</keyword>
<feature type="transmembrane region" description="Helical" evidence="2">
    <location>
        <begin position="20"/>
        <end position="40"/>
    </location>
</feature>
<feature type="domain" description="Conjugative transposon TraJ C-terminal" evidence="3">
    <location>
        <begin position="47"/>
        <end position="360"/>
    </location>
</feature>
<keyword evidence="2" id="KW-0812">Transmembrane</keyword>
<evidence type="ECO:0000259" key="3">
    <source>
        <dbReference type="Pfam" id="PF07863"/>
    </source>
</evidence>
<comment type="caution">
    <text evidence="4">The sequence shown here is derived from an EMBL/GenBank/DDBJ whole genome shotgun (WGS) entry which is preliminary data.</text>
</comment>
<keyword evidence="1" id="KW-0175">Coiled coil</keyword>
<organism evidence="4 5">
    <name type="scientific">Candidatus Amulumruptor caecigallinarius</name>
    <dbReference type="NCBI Taxonomy" id="2109911"/>
    <lineage>
        <taxon>Bacteria</taxon>
        <taxon>Pseudomonadati</taxon>
        <taxon>Bacteroidota</taxon>
        <taxon>Bacteroidia</taxon>
        <taxon>Bacteroidales</taxon>
        <taxon>Muribaculaceae</taxon>
        <taxon>Candidatus Amulumruptor</taxon>
    </lineage>
</organism>
<evidence type="ECO:0000256" key="2">
    <source>
        <dbReference type="SAM" id="Phobius"/>
    </source>
</evidence>
<reference evidence="4" key="1">
    <citation type="journal article" date="2021" name="PeerJ">
        <title>Extensive microbial diversity within the chicken gut microbiome revealed by metagenomics and culture.</title>
        <authorList>
            <person name="Gilroy R."/>
            <person name="Ravi A."/>
            <person name="Getino M."/>
            <person name="Pursley I."/>
            <person name="Horton D.L."/>
            <person name="Alikhan N.F."/>
            <person name="Baker D."/>
            <person name="Gharbi K."/>
            <person name="Hall N."/>
            <person name="Watson M."/>
            <person name="Adriaenssens E.M."/>
            <person name="Foster-Nyarko E."/>
            <person name="Jarju S."/>
            <person name="Secka A."/>
            <person name="Antonio M."/>
            <person name="Oren A."/>
            <person name="Chaudhuri R.R."/>
            <person name="La Ragione R."/>
            <person name="Hildebrand F."/>
            <person name="Pallen M.J."/>
        </authorList>
    </citation>
    <scope>NUCLEOTIDE SEQUENCE</scope>
    <source>
        <strain evidence="4">4100</strain>
    </source>
</reference>
<keyword evidence="2" id="KW-0472">Membrane</keyword>
<dbReference type="Pfam" id="PF07863">
    <property type="entry name" value="CtnDOT_TraJ"/>
    <property type="match status" value="1"/>
</dbReference>
<sequence>MGNIVTALGLAGPKFGLLDLAKNLAVCLALGVGSYEAYMMMLGRRGMDVMKILRIIIISLCIANSGAIASALRAPGKAMEAQAKAQMDGFNAMLENKEKEVKKSQDDFMDEMFARLDSINDARVAAAIAENSDSFTPDAVIELSMLPEKFEGWAKKGAIWLEMMVANLINTVVRWISELIFQLMYYGIIITQLVCLNLMGQFLPLAFALSLAPAYKSAWSQFISKYLAVTLWAPICYCMVCYIDIILSYQLACDQKAIAKITELSWAAIGGLGLDMLGTTVTYAAGLLIGAKMISMSTEIAGWLIPGGMSSGMGGAVSGGVMGAVTGAAAGAVTGAASTAGGAAIGAYGGTTESIVRGAASGTRGALQNYRGIGSDTKK</sequence>
<protein>
    <recommendedName>
        <fullName evidence="3">Conjugative transposon TraJ C-terminal domain-containing protein</fullName>
    </recommendedName>
</protein>
<proteinExistence type="predicted"/>